<keyword evidence="1" id="KW-1133">Transmembrane helix</keyword>
<dbReference type="EMBL" id="JAHHIF010000004">
    <property type="protein sequence ID" value="MBW4543659.1"/>
    <property type="molecule type" value="Genomic_DNA"/>
</dbReference>
<comment type="caution">
    <text evidence="2">The sequence shown here is derived from an EMBL/GenBank/DDBJ whole genome shotgun (WGS) entry which is preliminary data.</text>
</comment>
<name>A0A951U887_9CYAN</name>
<feature type="transmembrane region" description="Helical" evidence="1">
    <location>
        <begin position="188"/>
        <end position="206"/>
    </location>
</feature>
<feature type="transmembrane region" description="Helical" evidence="1">
    <location>
        <begin position="67"/>
        <end position="90"/>
    </location>
</feature>
<evidence type="ECO:0000256" key="1">
    <source>
        <dbReference type="SAM" id="Phobius"/>
    </source>
</evidence>
<proteinExistence type="predicted"/>
<feature type="transmembrane region" description="Helical" evidence="1">
    <location>
        <begin position="139"/>
        <end position="158"/>
    </location>
</feature>
<gene>
    <name evidence="2" type="ORF">KME25_04300</name>
</gene>
<feature type="transmembrane region" description="Helical" evidence="1">
    <location>
        <begin position="6"/>
        <end position="26"/>
    </location>
</feature>
<feature type="transmembrane region" description="Helical" evidence="1">
    <location>
        <begin position="165"/>
        <end position="182"/>
    </location>
</feature>
<evidence type="ECO:0000313" key="2">
    <source>
        <dbReference type="EMBL" id="MBW4543659.1"/>
    </source>
</evidence>
<dbReference type="Pfam" id="PF20334">
    <property type="entry name" value="DUF6629"/>
    <property type="match status" value="1"/>
</dbReference>
<feature type="transmembrane region" description="Helical" evidence="1">
    <location>
        <begin position="33"/>
        <end position="55"/>
    </location>
</feature>
<organism evidence="2 3">
    <name type="scientific">Symplocastrum torsivum CPER-KK1</name>
    <dbReference type="NCBI Taxonomy" id="450513"/>
    <lineage>
        <taxon>Bacteria</taxon>
        <taxon>Bacillati</taxon>
        <taxon>Cyanobacteriota</taxon>
        <taxon>Cyanophyceae</taxon>
        <taxon>Oscillatoriophycideae</taxon>
        <taxon>Oscillatoriales</taxon>
        <taxon>Microcoleaceae</taxon>
        <taxon>Symplocastrum</taxon>
    </lineage>
</organism>
<accession>A0A951U887</accession>
<protein>
    <submittedName>
        <fullName evidence="2">Uncharacterized protein</fullName>
    </submittedName>
</protein>
<dbReference type="AlphaFoldDB" id="A0A951U887"/>
<sequence length="248" mass="27557">MCFSATASFTAGATLSALGIATLTQIRSRRELLLGSFPLLFAIQQFIEGLVWLTIDQTSLNTINSLLTYSFLFFATGLWPVLCPLSVYLLELNPSKRRAILAIVMFGIATGIYLFGSVITHGVSSDYFSGNLLYNLRFIPFYEFNKYLYLIVTSVPFLIASDRRLKLYGALGIVSFGVAELFYNVTFVSVWCFFAAVLSGGLYFIFRDSNLKVNVTDLSPELKYPTLREPLRGTGTLPFGNASRTRTG</sequence>
<keyword evidence="1" id="KW-0812">Transmembrane</keyword>
<reference evidence="2" key="1">
    <citation type="submission" date="2021-05" db="EMBL/GenBank/DDBJ databases">
        <authorList>
            <person name="Pietrasiak N."/>
            <person name="Ward R."/>
            <person name="Stajich J.E."/>
            <person name="Kurbessoian T."/>
        </authorList>
    </citation>
    <scope>NUCLEOTIDE SEQUENCE</scope>
    <source>
        <strain evidence="2">CPER-KK1</strain>
    </source>
</reference>
<evidence type="ECO:0000313" key="3">
    <source>
        <dbReference type="Proteomes" id="UP000753908"/>
    </source>
</evidence>
<keyword evidence="1" id="KW-0472">Membrane</keyword>
<dbReference type="InterPro" id="IPR046737">
    <property type="entry name" value="DUF6629"/>
</dbReference>
<feature type="transmembrane region" description="Helical" evidence="1">
    <location>
        <begin position="99"/>
        <end position="119"/>
    </location>
</feature>
<reference evidence="2" key="2">
    <citation type="journal article" date="2022" name="Microbiol. Resour. Announc.">
        <title>Metagenome Sequencing to Explore Phylogenomics of Terrestrial Cyanobacteria.</title>
        <authorList>
            <person name="Ward R.D."/>
            <person name="Stajich J.E."/>
            <person name="Johansen J.R."/>
            <person name="Huntemann M."/>
            <person name="Clum A."/>
            <person name="Foster B."/>
            <person name="Foster B."/>
            <person name="Roux S."/>
            <person name="Palaniappan K."/>
            <person name="Varghese N."/>
            <person name="Mukherjee S."/>
            <person name="Reddy T.B.K."/>
            <person name="Daum C."/>
            <person name="Copeland A."/>
            <person name="Chen I.A."/>
            <person name="Ivanova N.N."/>
            <person name="Kyrpides N.C."/>
            <person name="Shapiro N."/>
            <person name="Eloe-Fadrosh E.A."/>
            <person name="Pietrasiak N."/>
        </authorList>
    </citation>
    <scope>NUCLEOTIDE SEQUENCE</scope>
    <source>
        <strain evidence="2">CPER-KK1</strain>
    </source>
</reference>
<dbReference type="Proteomes" id="UP000753908">
    <property type="component" value="Unassembled WGS sequence"/>
</dbReference>